<feature type="compositionally biased region" description="Low complexity" evidence="7">
    <location>
        <begin position="68"/>
        <end position="81"/>
    </location>
</feature>
<keyword evidence="3 6" id="KW-0804">Transcription</keyword>
<comment type="function">
    <text evidence="6">Functions as a component of both the DNA-binding general transcription initiation factor complex TFIID and the transcription coactivator SAGA complex. Binding of TFIID to a promoter (with or without TATA element) is the initial step in pre-initiation complex (PIC) formation. TFIID plays a key role in the regulation of gene expression by RNA polymerase II through different activities such as transcription activator interaction, core promoter recognition and selectivity, TFIIA and TFIIB interaction, chromatin modification (histone acetylation by TAF1), facilitation of DNA opening and initiation of transcription. SAGA acts as a general cofactor required for essentially all RNA polymerase II transcription. At the promoters, SAGA is required for transcription pre-initiation complex (PIC) recruitment. It influences RNA polymerase II transcriptional activity through different activities such as TBP interaction (via core/TAF module) and promoter selectivity, interaction with transcription activators (via Tra1/SPT module), and chromatin modification through histone acetylation (via HAT module) and deubiquitination (via DUB module). SAGA preferentially acetylates histones H3 (to form H3K9ac, H3K14ac, H3K18ac and H3K23ac) and H2B and deubiquitinates histone H2B. SAGA interacts with DNA via upstream activating sequences (UASs).</text>
</comment>
<evidence type="ECO:0000256" key="2">
    <source>
        <dbReference type="ARBA" id="ARBA00023015"/>
    </source>
</evidence>
<dbReference type="Proteomes" id="UP001583193">
    <property type="component" value="Unassembled WGS sequence"/>
</dbReference>
<comment type="similarity">
    <text evidence="5 6">Belongs to the TAF10 family.</text>
</comment>
<dbReference type="PANTHER" id="PTHR21242:SF0">
    <property type="entry name" value="TRANSCRIPTION INITIATION FACTOR TFIID SUBUNIT 10"/>
    <property type="match status" value="1"/>
</dbReference>
<dbReference type="Pfam" id="PF03540">
    <property type="entry name" value="TAF10"/>
    <property type="match status" value="1"/>
</dbReference>
<dbReference type="InterPro" id="IPR003923">
    <property type="entry name" value="TAF10"/>
</dbReference>
<evidence type="ECO:0000256" key="4">
    <source>
        <dbReference type="ARBA" id="ARBA00023242"/>
    </source>
</evidence>
<feature type="compositionally biased region" description="Acidic residues" evidence="7">
    <location>
        <begin position="53"/>
        <end position="65"/>
    </location>
</feature>
<dbReference type="CDD" id="cd07982">
    <property type="entry name" value="HFD_TAF10"/>
    <property type="match status" value="1"/>
</dbReference>
<name>A0ABR3XFD0_9EURO</name>
<evidence type="ECO:0000256" key="3">
    <source>
        <dbReference type="ARBA" id="ARBA00023163"/>
    </source>
</evidence>
<keyword evidence="9" id="KW-1185">Reference proteome</keyword>
<organism evidence="8 9">
    <name type="scientific">Paecilomyces lecythidis</name>
    <dbReference type="NCBI Taxonomy" id="3004212"/>
    <lineage>
        <taxon>Eukaryota</taxon>
        <taxon>Fungi</taxon>
        <taxon>Dikarya</taxon>
        <taxon>Ascomycota</taxon>
        <taxon>Pezizomycotina</taxon>
        <taxon>Eurotiomycetes</taxon>
        <taxon>Eurotiomycetidae</taxon>
        <taxon>Eurotiales</taxon>
        <taxon>Thermoascaceae</taxon>
        <taxon>Paecilomyces</taxon>
    </lineage>
</organism>
<evidence type="ECO:0000256" key="5">
    <source>
        <dbReference type="ARBA" id="ARBA00025730"/>
    </source>
</evidence>
<feature type="compositionally biased region" description="Polar residues" evidence="7">
    <location>
        <begin position="26"/>
        <end position="42"/>
    </location>
</feature>
<comment type="caution">
    <text evidence="8">The sequence shown here is derived from an EMBL/GenBank/DDBJ whole genome shotgun (WGS) entry which is preliminary data.</text>
</comment>
<evidence type="ECO:0000313" key="8">
    <source>
        <dbReference type="EMBL" id="KAL1874659.1"/>
    </source>
</evidence>
<evidence type="ECO:0000256" key="6">
    <source>
        <dbReference type="PIRNR" id="PIRNR017246"/>
    </source>
</evidence>
<keyword evidence="4 6" id="KW-0539">Nucleus</keyword>
<feature type="compositionally biased region" description="Low complexity" evidence="7">
    <location>
        <begin position="1"/>
        <end position="25"/>
    </location>
</feature>
<feature type="compositionally biased region" description="Gly residues" evidence="7">
    <location>
        <begin position="207"/>
        <end position="223"/>
    </location>
</feature>
<evidence type="ECO:0000256" key="7">
    <source>
        <dbReference type="SAM" id="MobiDB-lite"/>
    </source>
</evidence>
<proteinExistence type="inferred from homology"/>
<feature type="compositionally biased region" description="Gly residues" evidence="7">
    <location>
        <begin position="235"/>
        <end position="246"/>
    </location>
</feature>
<comment type="subcellular location">
    <subcellularLocation>
        <location evidence="1 6">Nucleus</location>
    </subcellularLocation>
</comment>
<reference evidence="8 9" key="1">
    <citation type="journal article" date="2024" name="IMA Fungus">
        <title>IMA Genome - F19 : A genome assembly and annotation guide to empower mycologists, including annotated draft genome sequences of Ceratocystis pirilliformis, Diaporthe australafricana, Fusarium ophioides, Paecilomyces lecythidis, and Sporothrix stenoceras.</title>
        <authorList>
            <person name="Aylward J."/>
            <person name="Wilson A.M."/>
            <person name="Visagie C.M."/>
            <person name="Spraker J."/>
            <person name="Barnes I."/>
            <person name="Buitendag C."/>
            <person name="Ceriani C."/>
            <person name="Del Mar Angel L."/>
            <person name="du Plessis D."/>
            <person name="Fuchs T."/>
            <person name="Gasser K."/>
            <person name="Kramer D."/>
            <person name="Li W."/>
            <person name="Munsamy K."/>
            <person name="Piso A."/>
            <person name="Price J.L."/>
            <person name="Sonnekus B."/>
            <person name="Thomas C."/>
            <person name="van der Nest A."/>
            <person name="van Dijk A."/>
            <person name="van Heerden A."/>
            <person name="van Vuuren N."/>
            <person name="Yilmaz N."/>
            <person name="Duong T.A."/>
            <person name="van der Merwe N.A."/>
            <person name="Wingfield M.J."/>
            <person name="Wingfield B.D."/>
        </authorList>
    </citation>
    <scope>NUCLEOTIDE SEQUENCE [LARGE SCALE GENOMIC DNA]</scope>
    <source>
        <strain evidence="8 9">CMW 18167</strain>
    </source>
</reference>
<dbReference type="EMBL" id="JAVDPF010000019">
    <property type="protein sequence ID" value="KAL1874659.1"/>
    <property type="molecule type" value="Genomic_DNA"/>
</dbReference>
<protein>
    <recommendedName>
        <fullName evidence="6">Transcription initiation factor TFIID subunit 10</fullName>
    </recommendedName>
</protein>
<dbReference type="PIRSF" id="PIRSF017246">
    <property type="entry name" value="TFIID_TAF10"/>
    <property type="match status" value="1"/>
</dbReference>
<evidence type="ECO:0000313" key="9">
    <source>
        <dbReference type="Proteomes" id="UP001583193"/>
    </source>
</evidence>
<evidence type="ECO:0000256" key="1">
    <source>
        <dbReference type="ARBA" id="ARBA00004123"/>
    </source>
</evidence>
<accession>A0ABR3XFD0</accession>
<dbReference type="PANTHER" id="PTHR21242">
    <property type="entry name" value="TRANSCRIPTION INITIATION FACTOR TFIID SUBUNIT 10"/>
    <property type="match status" value="1"/>
</dbReference>
<feature type="region of interest" description="Disordered" evidence="7">
    <location>
        <begin position="207"/>
        <end position="248"/>
    </location>
</feature>
<gene>
    <name evidence="8" type="ORF">Plec18167_005891</name>
</gene>
<feature type="region of interest" description="Disordered" evidence="7">
    <location>
        <begin position="1"/>
        <end position="109"/>
    </location>
</feature>
<keyword evidence="2 6" id="KW-0805">Transcription regulation</keyword>
<sequence>MAEPSPSTSQPPATQSAPQSQTQSQETVPSSATAESANSTQDPVPKQEPGAAEGEDIDASIEQDIDMAGTENNNNNAGENGSDPTAAAAAGGLPVESVAPAPPPTKKETSLREFLGKMDEYAPIIPDAVTAHYLTLAGLPPPGHGPNQTPPHLARLLALATQKFISDIAADAYQYSRIRSSNSSNANNPMGGLNAAAGLMPNTGAGGAAGAAAGGDAGKGKGGQSNTHLGIQRPGFGGGGQGGSGQGRTVLTMEDLGMAVAEYGVSIKRGEFYR</sequence>